<comment type="caution">
    <text evidence="1">The sequence shown here is derived from an EMBL/GenBank/DDBJ whole genome shotgun (WGS) entry which is preliminary data.</text>
</comment>
<gene>
    <name evidence="1" type="ORF">GC093_17500</name>
</gene>
<dbReference type="PROSITE" id="PS51257">
    <property type="entry name" value="PROKAR_LIPOPROTEIN"/>
    <property type="match status" value="1"/>
</dbReference>
<proteinExistence type="predicted"/>
<dbReference type="RefSeq" id="WP_171653224.1">
    <property type="nucleotide sequence ID" value="NZ_WHOD01000067.1"/>
</dbReference>
<evidence type="ECO:0000313" key="2">
    <source>
        <dbReference type="Proteomes" id="UP000641588"/>
    </source>
</evidence>
<name>A0A972K2J8_9BACL</name>
<keyword evidence="2" id="KW-1185">Reference proteome</keyword>
<evidence type="ECO:0008006" key="3">
    <source>
        <dbReference type="Google" id="ProtNLM"/>
    </source>
</evidence>
<sequence>MRKFIVGVIIASLLGLMGCSSPIEFKGKSDTWSVTCSVDQSANEKSFLIQYTGEKSQKINNLSYSFVDSENFKNNGENKNSSANLKISGSSTMDTPYVNEDNFKLIIKWNGKEETISVRKKE</sequence>
<dbReference type="EMBL" id="WHOD01000067">
    <property type="protein sequence ID" value="NOU95003.1"/>
    <property type="molecule type" value="Genomic_DNA"/>
</dbReference>
<accession>A0A972K2J8</accession>
<reference evidence="1" key="1">
    <citation type="submission" date="2019-10" db="EMBL/GenBank/DDBJ databases">
        <title>Description of Paenibacillus glebae sp. nov.</title>
        <authorList>
            <person name="Carlier A."/>
            <person name="Qi S."/>
        </authorList>
    </citation>
    <scope>NUCLEOTIDE SEQUENCE</scope>
    <source>
        <strain evidence="1">LMG 31456</strain>
    </source>
</reference>
<protein>
    <recommendedName>
        <fullName evidence="3">Lipoprotein</fullName>
    </recommendedName>
</protein>
<dbReference type="Proteomes" id="UP000641588">
    <property type="component" value="Unassembled WGS sequence"/>
</dbReference>
<dbReference type="AlphaFoldDB" id="A0A972K2J8"/>
<organism evidence="1 2">
    <name type="scientific">Paenibacillus foliorum</name>
    <dbReference type="NCBI Taxonomy" id="2654974"/>
    <lineage>
        <taxon>Bacteria</taxon>
        <taxon>Bacillati</taxon>
        <taxon>Bacillota</taxon>
        <taxon>Bacilli</taxon>
        <taxon>Bacillales</taxon>
        <taxon>Paenibacillaceae</taxon>
        <taxon>Paenibacillus</taxon>
    </lineage>
</organism>
<evidence type="ECO:0000313" key="1">
    <source>
        <dbReference type="EMBL" id="NOU95003.1"/>
    </source>
</evidence>